<dbReference type="InterPro" id="IPR003761">
    <property type="entry name" value="Exonuc_VII_S"/>
</dbReference>
<comment type="function">
    <text evidence="6">Bidirectionally degrades single-stranded DNA into large acid-insoluble oligonucleotides, which are then degraded further into small acid-soluble oligonucleotides.</text>
</comment>
<dbReference type="GO" id="GO:0005829">
    <property type="term" value="C:cytosol"/>
    <property type="evidence" value="ECO:0007669"/>
    <property type="project" value="TreeGrafter"/>
</dbReference>
<evidence type="ECO:0000256" key="5">
    <source>
        <dbReference type="ARBA" id="ARBA00022839"/>
    </source>
</evidence>
<comment type="similarity">
    <text evidence="1 6">Belongs to the XseB family.</text>
</comment>
<evidence type="ECO:0000256" key="6">
    <source>
        <dbReference type="HAMAP-Rule" id="MF_00337"/>
    </source>
</evidence>
<dbReference type="AlphaFoldDB" id="A0A161QAX0"/>
<comment type="subunit">
    <text evidence="6">Heterooligomer composed of large and small subunits.</text>
</comment>
<evidence type="ECO:0000256" key="2">
    <source>
        <dbReference type="ARBA" id="ARBA00022490"/>
    </source>
</evidence>
<evidence type="ECO:0000256" key="3">
    <source>
        <dbReference type="ARBA" id="ARBA00022722"/>
    </source>
</evidence>
<evidence type="ECO:0000256" key="1">
    <source>
        <dbReference type="ARBA" id="ARBA00009998"/>
    </source>
</evidence>
<dbReference type="NCBIfam" id="NF002140">
    <property type="entry name" value="PRK00977.1-4"/>
    <property type="match status" value="1"/>
</dbReference>
<dbReference type="EC" id="3.1.11.6" evidence="6"/>
<dbReference type="GO" id="GO:0006308">
    <property type="term" value="P:DNA catabolic process"/>
    <property type="evidence" value="ECO:0007669"/>
    <property type="project" value="UniProtKB-UniRule"/>
</dbReference>
<name>A0A161QAX0_9FIRM</name>
<dbReference type="EMBL" id="LOHZ01000032">
    <property type="protein sequence ID" value="KYO65814.1"/>
    <property type="molecule type" value="Genomic_DNA"/>
</dbReference>
<dbReference type="PIRSF" id="PIRSF006488">
    <property type="entry name" value="Exonuc_VII_S"/>
    <property type="match status" value="1"/>
</dbReference>
<dbReference type="Gene3D" id="1.10.287.1040">
    <property type="entry name" value="Exonuclease VII, small subunit"/>
    <property type="match status" value="1"/>
</dbReference>
<keyword evidence="3 6" id="KW-0540">Nuclease</keyword>
<keyword evidence="4 6" id="KW-0378">Hydrolase</keyword>
<dbReference type="InterPro" id="IPR037004">
    <property type="entry name" value="Exonuc_VII_ssu_sf"/>
</dbReference>
<accession>A0A161QAX0</accession>
<dbReference type="OrthoDB" id="49164at2"/>
<dbReference type="STRING" id="520767.ATZ99_14520"/>
<reference evidence="7 8" key="1">
    <citation type="submission" date="2015-12" db="EMBL/GenBank/DDBJ databases">
        <title>Draft genome of Thermovenabulum gondwanense isolated from a red thermophilic microbial mat colonisisng an outflow channel of a bore well.</title>
        <authorList>
            <person name="Patel B.K."/>
        </authorList>
    </citation>
    <scope>NUCLEOTIDE SEQUENCE [LARGE SCALE GENOMIC DNA]</scope>
    <source>
        <strain evidence="7 8">R270</strain>
    </source>
</reference>
<dbReference type="PANTHER" id="PTHR34137:SF1">
    <property type="entry name" value="EXODEOXYRIBONUCLEASE 7 SMALL SUBUNIT"/>
    <property type="match status" value="1"/>
</dbReference>
<dbReference type="RefSeq" id="WP_068748571.1">
    <property type="nucleotide sequence ID" value="NZ_LOHZ01000032.1"/>
</dbReference>
<evidence type="ECO:0000313" key="8">
    <source>
        <dbReference type="Proteomes" id="UP000075737"/>
    </source>
</evidence>
<sequence>MKYEEAIDKLSKIVERLEEGSLSLEESLTLFEEGIRLTKICMKILDEAEGKIQILTKEINGEIKVTDFEEGSAESWKS</sequence>
<dbReference type="Pfam" id="PF02609">
    <property type="entry name" value="Exonuc_VII_S"/>
    <property type="match status" value="1"/>
</dbReference>
<dbReference type="GO" id="GO:0009318">
    <property type="term" value="C:exodeoxyribonuclease VII complex"/>
    <property type="evidence" value="ECO:0007669"/>
    <property type="project" value="UniProtKB-UniRule"/>
</dbReference>
<proteinExistence type="inferred from homology"/>
<comment type="caution">
    <text evidence="7">The sequence shown here is derived from an EMBL/GenBank/DDBJ whole genome shotgun (WGS) entry which is preliminary data.</text>
</comment>
<evidence type="ECO:0000313" key="7">
    <source>
        <dbReference type="EMBL" id="KYO65814.1"/>
    </source>
</evidence>
<dbReference type="SUPFAM" id="SSF116842">
    <property type="entry name" value="XseB-like"/>
    <property type="match status" value="1"/>
</dbReference>
<evidence type="ECO:0000256" key="4">
    <source>
        <dbReference type="ARBA" id="ARBA00022801"/>
    </source>
</evidence>
<organism evidence="7 8">
    <name type="scientific">Thermovenabulum gondwanense</name>
    <dbReference type="NCBI Taxonomy" id="520767"/>
    <lineage>
        <taxon>Bacteria</taxon>
        <taxon>Bacillati</taxon>
        <taxon>Bacillota</taxon>
        <taxon>Clostridia</taxon>
        <taxon>Thermosediminibacterales</taxon>
        <taxon>Thermosediminibacteraceae</taxon>
        <taxon>Thermovenabulum</taxon>
    </lineage>
</organism>
<dbReference type="PANTHER" id="PTHR34137">
    <property type="entry name" value="EXODEOXYRIBONUCLEASE 7 SMALL SUBUNIT"/>
    <property type="match status" value="1"/>
</dbReference>
<protein>
    <recommendedName>
        <fullName evidence="6">Exodeoxyribonuclease 7 small subunit</fullName>
        <ecNumber evidence="6">3.1.11.6</ecNumber>
    </recommendedName>
    <alternativeName>
        <fullName evidence="6">Exodeoxyribonuclease VII small subunit</fullName>
        <shortName evidence="6">Exonuclease VII small subunit</shortName>
    </alternativeName>
</protein>
<gene>
    <name evidence="6 7" type="primary">xseB</name>
    <name evidence="7" type="ORF">ATZ99_14520</name>
</gene>
<keyword evidence="2 6" id="KW-0963">Cytoplasm</keyword>
<comment type="subcellular location">
    <subcellularLocation>
        <location evidence="6">Cytoplasm</location>
    </subcellularLocation>
</comment>
<dbReference type="Proteomes" id="UP000075737">
    <property type="component" value="Unassembled WGS sequence"/>
</dbReference>
<dbReference type="NCBIfam" id="TIGR01280">
    <property type="entry name" value="xseB"/>
    <property type="match status" value="1"/>
</dbReference>
<keyword evidence="8" id="KW-1185">Reference proteome</keyword>
<dbReference type="GO" id="GO:0008855">
    <property type="term" value="F:exodeoxyribonuclease VII activity"/>
    <property type="evidence" value="ECO:0007669"/>
    <property type="project" value="UniProtKB-UniRule"/>
</dbReference>
<keyword evidence="5 6" id="KW-0269">Exonuclease</keyword>
<dbReference type="HAMAP" id="MF_00337">
    <property type="entry name" value="Exonuc_7_S"/>
    <property type="match status" value="1"/>
</dbReference>
<comment type="catalytic activity">
    <reaction evidence="6">
        <text>Exonucleolytic cleavage in either 5'- to 3'- or 3'- to 5'-direction to yield nucleoside 5'-phosphates.</text>
        <dbReference type="EC" id="3.1.11.6"/>
    </reaction>
</comment>